<evidence type="ECO:0000313" key="3">
    <source>
        <dbReference type="EMBL" id="KAK2031657.1"/>
    </source>
</evidence>
<sequence length="88" mass="9680">MKVSIISLTIALTSALVAANPDAPAPVRREPQIASQPHSLPSHPARVRREPQIASRPVPLPSGPAELPGCGKICLDKWLCYRRHMYHR</sequence>
<reference evidence="3" key="1">
    <citation type="submission" date="2021-06" db="EMBL/GenBank/DDBJ databases">
        <title>Comparative genomics, transcriptomics and evolutionary studies reveal genomic signatures of adaptation to plant cell wall in hemibiotrophic fungi.</title>
        <authorList>
            <consortium name="DOE Joint Genome Institute"/>
            <person name="Baroncelli R."/>
            <person name="Diaz J.F."/>
            <person name="Benocci T."/>
            <person name="Peng M."/>
            <person name="Battaglia E."/>
            <person name="Haridas S."/>
            <person name="Andreopoulos W."/>
            <person name="Labutti K."/>
            <person name="Pangilinan J."/>
            <person name="Floch G.L."/>
            <person name="Makela M.R."/>
            <person name="Henrissat B."/>
            <person name="Grigoriev I.V."/>
            <person name="Crouch J.A."/>
            <person name="De Vries R.P."/>
            <person name="Sukno S.A."/>
            <person name="Thon M.R."/>
        </authorList>
    </citation>
    <scope>NUCLEOTIDE SEQUENCE</scope>
    <source>
        <strain evidence="3">MAFF235873</strain>
    </source>
</reference>
<feature type="chain" id="PRO_5041934891" evidence="2">
    <location>
        <begin position="20"/>
        <end position="88"/>
    </location>
</feature>
<feature type="region of interest" description="Disordered" evidence="1">
    <location>
        <begin position="22"/>
        <end position="50"/>
    </location>
</feature>
<proteinExistence type="predicted"/>
<evidence type="ECO:0000256" key="1">
    <source>
        <dbReference type="SAM" id="MobiDB-lite"/>
    </source>
</evidence>
<dbReference type="EMBL" id="MU842838">
    <property type="protein sequence ID" value="KAK2031657.1"/>
    <property type="molecule type" value="Genomic_DNA"/>
</dbReference>
<feature type="signal peptide" evidence="2">
    <location>
        <begin position="1"/>
        <end position="19"/>
    </location>
</feature>
<accession>A0AAD9HP80</accession>
<gene>
    <name evidence="3" type="ORF">LX32DRAFT_691518</name>
</gene>
<dbReference type="Proteomes" id="UP001232148">
    <property type="component" value="Unassembled WGS sequence"/>
</dbReference>
<protein>
    <submittedName>
        <fullName evidence="3">Uncharacterized protein</fullName>
    </submittedName>
</protein>
<name>A0AAD9HP80_9PEZI</name>
<evidence type="ECO:0000256" key="2">
    <source>
        <dbReference type="SAM" id="SignalP"/>
    </source>
</evidence>
<evidence type="ECO:0000313" key="4">
    <source>
        <dbReference type="Proteomes" id="UP001232148"/>
    </source>
</evidence>
<comment type="caution">
    <text evidence="3">The sequence shown here is derived from an EMBL/GenBank/DDBJ whole genome shotgun (WGS) entry which is preliminary data.</text>
</comment>
<keyword evidence="4" id="KW-1185">Reference proteome</keyword>
<keyword evidence="2" id="KW-0732">Signal</keyword>
<organism evidence="3 4">
    <name type="scientific">Colletotrichum zoysiae</name>
    <dbReference type="NCBI Taxonomy" id="1216348"/>
    <lineage>
        <taxon>Eukaryota</taxon>
        <taxon>Fungi</taxon>
        <taxon>Dikarya</taxon>
        <taxon>Ascomycota</taxon>
        <taxon>Pezizomycotina</taxon>
        <taxon>Sordariomycetes</taxon>
        <taxon>Hypocreomycetidae</taxon>
        <taxon>Glomerellales</taxon>
        <taxon>Glomerellaceae</taxon>
        <taxon>Colletotrichum</taxon>
        <taxon>Colletotrichum graminicola species complex</taxon>
    </lineage>
</organism>
<dbReference type="AlphaFoldDB" id="A0AAD9HP80"/>